<feature type="domain" description="MacB-like periplasmic core" evidence="8">
    <location>
        <begin position="20"/>
        <end position="249"/>
    </location>
</feature>
<dbReference type="STRING" id="929556.Solca_0261"/>
<dbReference type="Pfam" id="PF02687">
    <property type="entry name" value="FtsX"/>
    <property type="match status" value="2"/>
</dbReference>
<feature type="domain" description="ABC3 transporter permease C-terminal" evidence="7">
    <location>
        <begin position="303"/>
        <end position="418"/>
    </location>
</feature>
<dbReference type="PANTHER" id="PTHR30572:SF18">
    <property type="entry name" value="ABC-TYPE MACROLIDE FAMILY EXPORT SYSTEM PERMEASE COMPONENT 2"/>
    <property type="match status" value="1"/>
</dbReference>
<evidence type="ECO:0000256" key="2">
    <source>
        <dbReference type="ARBA" id="ARBA00022475"/>
    </source>
</evidence>
<evidence type="ECO:0000256" key="5">
    <source>
        <dbReference type="ARBA" id="ARBA00023136"/>
    </source>
</evidence>
<evidence type="ECO:0000313" key="10">
    <source>
        <dbReference type="Proteomes" id="UP000007590"/>
    </source>
</evidence>
<dbReference type="EMBL" id="CP003349">
    <property type="protein sequence ID" value="AFD05405.1"/>
    <property type="molecule type" value="Genomic_DNA"/>
</dbReference>
<name>H8KSU5_SOLCM</name>
<feature type="transmembrane region" description="Helical" evidence="6">
    <location>
        <begin position="437"/>
        <end position="460"/>
    </location>
</feature>
<evidence type="ECO:0000256" key="1">
    <source>
        <dbReference type="ARBA" id="ARBA00004651"/>
    </source>
</evidence>
<keyword evidence="5 6" id="KW-0472">Membrane</keyword>
<feature type="transmembrane region" description="Helical" evidence="6">
    <location>
        <begin position="297"/>
        <end position="317"/>
    </location>
</feature>
<feature type="transmembrane region" description="Helical" evidence="6">
    <location>
        <begin position="391"/>
        <end position="416"/>
    </location>
</feature>
<organism evidence="9 10">
    <name type="scientific">Solitalea canadensis (strain ATCC 29591 / DSM 3403 / JCM 21819 / LMG 8368 / NBRC 15130 / NCIMB 12057 / USAM 9D)</name>
    <name type="common">Flexibacter canadensis</name>
    <dbReference type="NCBI Taxonomy" id="929556"/>
    <lineage>
        <taxon>Bacteria</taxon>
        <taxon>Pseudomonadati</taxon>
        <taxon>Bacteroidota</taxon>
        <taxon>Sphingobacteriia</taxon>
        <taxon>Sphingobacteriales</taxon>
        <taxon>Sphingobacteriaceae</taxon>
        <taxon>Solitalea</taxon>
    </lineage>
</organism>
<evidence type="ECO:0000259" key="8">
    <source>
        <dbReference type="Pfam" id="PF12704"/>
    </source>
</evidence>
<keyword evidence="10" id="KW-1185">Reference proteome</keyword>
<protein>
    <submittedName>
        <fullName evidence="9">ABC-type antimicrobial peptide transport system, permease component</fullName>
    </submittedName>
</protein>
<gene>
    <name evidence="9" type="ordered locus">Solca_0261</name>
</gene>
<evidence type="ECO:0000256" key="6">
    <source>
        <dbReference type="SAM" id="Phobius"/>
    </source>
</evidence>
<dbReference type="InterPro" id="IPR050250">
    <property type="entry name" value="Macrolide_Exporter_MacB"/>
</dbReference>
<keyword evidence="2" id="KW-1003">Cell membrane</keyword>
<proteinExistence type="predicted"/>
<dbReference type="InterPro" id="IPR025857">
    <property type="entry name" value="MacB_PCD"/>
</dbReference>
<dbReference type="HOGENOM" id="CLU_008713_1_0_10"/>
<comment type="subcellular location">
    <subcellularLocation>
        <location evidence="1">Cell membrane</location>
        <topology evidence="1">Multi-pass membrane protein</topology>
    </subcellularLocation>
</comment>
<dbReference type="OrthoDB" id="1451596at2"/>
<dbReference type="GO" id="GO:0022857">
    <property type="term" value="F:transmembrane transporter activity"/>
    <property type="evidence" value="ECO:0007669"/>
    <property type="project" value="TreeGrafter"/>
</dbReference>
<dbReference type="Proteomes" id="UP000007590">
    <property type="component" value="Chromosome"/>
</dbReference>
<evidence type="ECO:0000256" key="3">
    <source>
        <dbReference type="ARBA" id="ARBA00022692"/>
    </source>
</evidence>
<feature type="transmembrane region" description="Helical" evidence="6">
    <location>
        <begin position="688"/>
        <end position="711"/>
    </location>
</feature>
<dbReference type="InterPro" id="IPR003838">
    <property type="entry name" value="ABC3_permease_C"/>
</dbReference>
<accession>H8KSU5</accession>
<dbReference type="GO" id="GO:0005886">
    <property type="term" value="C:plasma membrane"/>
    <property type="evidence" value="ECO:0007669"/>
    <property type="project" value="UniProtKB-SubCell"/>
</dbReference>
<dbReference type="KEGG" id="scn:Solca_0261"/>
<evidence type="ECO:0000256" key="4">
    <source>
        <dbReference type="ARBA" id="ARBA00022989"/>
    </source>
</evidence>
<feature type="transmembrane region" description="Helical" evidence="6">
    <location>
        <begin position="21"/>
        <end position="41"/>
    </location>
</feature>
<feature type="transmembrane region" description="Helical" evidence="6">
    <location>
        <begin position="353"/>
        <end position="371"/>
    </location>
</feature>
<reference evidence="9" key="1">
    <citation type="submission" date="2012-02" db="EMBL/GenBank/DDBJ databases">
        <title>The complete genome of Solitalea canadensis DSM 3403.</title>
        <authorList>
            <consortium name="US DOE Joint Genome Institute (JGI-PGF)"/>
            <person name="Lucas S."/>
            <person name="Copeland A."/>
            <person name="Lapidus A."/>
            <person name="Glavina del Rio T."/>
            <person name="Dalin E."/>
            <person name="Tice H."/>
            <person name="Bruce D."/>
            <person name="Goodwin L."/>
            <person name="Pitluck S."/>
            <person name="Peters L."/>
            <person name="Ovchinnikova G."/>
            <person name="Lu M."/>
            <person name="Kyrpides N."/>
            <person name="Mavromatis K."/>
            <person name="Ivanova N."/>
            <person name="Brettin T."/>
            <person name="Detter J.C."/>
            <person name="Han C."/>
            <person name="Larimer F."/>
            <person name="Land M."/>
            <person name="Hauser L."/>
            <person name="Markowitz V."/>
            <person name="Cheng J.-F."/>
            <person name="Hugenholtz P."/>
            <person name="Woyke T."/>
            <person name="Wu D."/>
            <person name="Spring S."/>
            <person name="Schroeder M."/>
            <person name="Kopitz M."/>
            <person name="Brambilla E."/>
            <person name="Klenk H.-P."/>
            <person name="Eisen J.A."/>
        </authorList>
    </citation>
    <scope>NUCLEOTIDE SEQUENCE</scope>
    <source>
        <strain evidence="9">DSM 3403</strain>
    </source>
</reference>
<dbReference type="PANTHER" id="PTHR30572">
    <property type="entry name" value="MEMBRANE COMPONENT OF TRANSPORTER-RELATED"/>
    <property type="match status" value="1"/>
</dbReference>
<dbReference type="eggNOG" id="COG0577">
    <property type="taxonomic scope" value="Bacteria"/>
</dbReference>
<keyword evidence="3 6" id="KW-0812">Transmembrane</keyword>
<sequence length="814" mass="90838">MIRNYIKIAWRSFMKNKTFTFINIFGLATGLVCCLLIALYLNHELNYDASHKKGDRIYLLGTIFSRQGNENKSAGTPFPMGPAMQQEFPEIEQTTHLLKAFADDKTLLQYNENGKVKSFYETRGYLTDSAFFNVFTYSFKEGNAAIALKEPNTIVISDKIAAKIFGEEPALGKVIHINSNTNGEFDFKVAGVFTAAKIPSHIDAQFFMSIKGGGIDSYIGSSTDMVSNNMFYTYFLLKPEADWKGLEAKFPAFIEKHTGKELRAAGVGKKQYLTPLKKIHLDTTTENTATPPGSRTYLYILASVAFFTLLIACINFMNLSTARSAKRSTEVGVRKVLGAEKSSLIRQFLSESLLMSFFAFLFAIVVTWALTPLFGQLAGKDLNMSVLQHGWLLVAFFALAIITGLLAGIYPAYFLSSLRPVKALKGKLSNSLAAVSIRKFLVVFQFVISVVLIVSSVVIYNQMDFMREKDLGFEKEQQIVVPLRSSTAKKMYASLKEEVGRDPHVVSAGGCYFYPGIMNASDMRLYPEGKTIEDARLVFMNYIDDSYLKTLQIKPVAGQLFSKEFATDSITKVVLTEKTIKDLGFASAQQAVDKSIWFNWQGRDYKFIIIGVVNDFNFQDLRTPIKAMGFQLADSNFNYLIVHANASSIQHVLKSIEAKWQKLNPNEPFEYTFLDADFAKTFQAENRLLSIVGYFTLIAILISCLGLFGLATYSAEQRIKEIGIRKVLGASISSIVLLLSKDFLKPVLLATLIAFPIGWYAMHKWLEDFAYRTNIGWSVFLIAGVLAVAIALITVSFQAIKAAIANPVKSLKTE</sequence>
<keyword evidence="4 6" id="KW-1133">Transmembrane helix</keyword>
<feature type="transmembrane region" description="Helical" evidence="6">
    <location>
        <begin position="746"/>
        <end position="763"/>
    </location>
</feature>
<dbReference type="AlphaFoldDB" id="H8KSU5"/>
<evidence type="ECO:0000259" key="7">
    <source>
        <dbReference type="Pfam" id="PF02687"/>
    </source>
</evidence>
<feature type="transmembrane region" description="Helical" evidence="6">
    <location>
        <begin position="775"/>
        <end position="800"/>
    </location>
</feature>
<dbReference type="Pfam" id="PF12704">
    <property type="entry name" value="MacB_PCD"/>
    <property type="match status" value="1"/>
</dbReference>
<feature type="domain" description="ABC3 transporter permease C-terminal" evidence="7">
    <location>
        <begin position="695"/>
        <end position="807"/>
    </location>
</feature>
<evidence type="ECO:0000313" key="9">
    <source>
        <dbReference type="EMBL" id="AFD05405.1"/>
    </source>
</evidence>